<evidence type="ECO:0000313" key="1">
    <source>
        <dbReference type="EMBL" id="KDR77455.1"/>
    </source>
</evidence>
<organism evidence="1 2">
    <name type="scientific">Galerina marginata (strain CBS 339.88)</name>
    <dbReference type="NCBI Taxonomy" id="685588"/>
    <lineage>
        <taxon>Eukaryota</taxon>
        <taxon>Fungi</taxon>
        <taxon>Dikarya</taxon>
        <taxon>Basidiomycota</taxon>
        <taxon>Agaricomycotina</taxon>
        <taxon>Agaricomycetes</taxon>
        <taxon>Agaricomycetidae</taxon>
        <taxon>Agaricales</taxon>
        <taxon>Agaricineae</taxon>
        <taxon>Strophariaceae</taxon>
        <taxon>Galerina</taxon>
    </lineage>
</organism>
<keyword evidence="2" id="KW-1185">Reference proteome</keyword>
<dbReference type="AlphaFoldDB" id="A0A067T2T5"/>
<name>A0A067T2T5_GALM3</name>
<gene>
    <name evidence="1" type="ORF">GALMADRAFT_138567</name>
</gene>
<accession>A0A067T2T5</accession>
<protein>
    <submittedName>
        <fullName evidence="1">Uncharacterized protein</fullName>
    </submittedName>
</protein>
<dbReference type="OrthoDB" id="3105705at2759"/>
<proteinExistence type="predicted"/>
<evidence type="ECO:0000313" key="2">
    <source>
        <dbReference type="Proteomes" id="UP000027222"/>
    </source>
</evidence>
<reference evidence="2" key="1">
    <citation type="journal article" date="2014" name="Proc. Natl. Acad. Sci. U.S.A.">
        <title>Extensive sampling of basidiomycete genomes demonstrates inadequacy of the white-rot/brown-rot paradigm for wood decay fungi.</title>
        <authorList>
            <person name="Riley R."/>
            <person name="Salamov A.A."/>
            <person name="Brown D.W."/>
            <person name="Nagy L.G."/>
            <person name="Floudas D."/>
            <person name="Held B.W."/>
            <person name="Levasseur A."/>
            <person name="Lombard V."/>
            <person name="Morin E."/>
            <person name="Otillar R."/>
            <person name="Lindquist E.A."/>
            <person name="Sun H."/>
            <person name="LaButti K.M."/>
            <person name="Schmutz J."/>
            <person name="Jabbour D."/>
            <person name="Luo H."/>
            <person name="Baker S.E."/>
            <person name="Pisabarro A.G."/>
            <person name="Walton J.D."/>
            <person name="Blanchette R.A."/>
            <person name="Henrissat B."/>
            <person name="Martin F."/>
            <person name="Cullen D."/>
            <person name="Hibbett D.S."/>
            <person name="Grigoriev I.V."/>
        </authorList>
    </citation>
    <scope>NUCLEOTIDE SEQUENCE [LARGE SCALE GENOMIC DNA]</scope>
    <source>
        <strain evidence="2">CBS 339.88</strain>
    </source>
</reference>
<dbReference type="HOGENOM" id="CLU_909264_0_0_1"/>
<sequence>MPEPPLNIESKVQEDCRHQIAQVINKFPLEIRDRILCYVLCGIQKGSKNKTYEVLRNASRLCKRVFGNKESKKLPTDHEIKRYIRRTKEFVKCFGTCGITFGGLYLLQITMPTDSSLSKALGLTLAMSSVTHLNLHCGENPRFIVDISRPEWANALGRLKILRIKYICSLEENNGEDYPWKHPLWVSTLSSCASLEAFFLKTPLPIVNDDDNDDSANNADSMETIIDCWTDQMPLLQRLYIFHGYDEDAGIGDQWWIGSYQLFRLKTAIGFPVTAYSPSKWNAIDVRPEGFADRLPFNPYRSISVLKDDLDPYNSDAE</sequence>
<dbReference type="EMBL" id="KL142376">
    <property type="protein sequence ID" value="KDR77455.1"/>
    <property type="molecule type" value="Genomic_DNA"/>
</dbReference>
<dbReference type="Proteomes" id="UP000027222">
    <property type="component" value="Unassembled WGS sequence"/>
</dbReference>